<keyword evidence="4" id="KW-0378">Hydrolase</keyword>
<dbReference type="Gene3D" id="2.40.128.600">
    <property type="match status" value="1"/>
</dbReference>
<feature type="domain" description="Beta-lactamase-related" evidence="2">
    <location>
        <begin position="35"/>
        <end position="358"/>
    </location>
</feature>
<dbReference type="RefSeq" id="WP_315727735.1">
    <property type="nucleotide sequence ID" value="NZ_JAVUPU010000009.1"/>
</dbReference>
<feature type="signal peptide" evidence="1">
    <location>
        <begin position="1"/>
        <end position="26"/>
    </location>
</feature>
<dbReference type="Proteomes" id="UP001259572">
    <property type="component" value="Unassembled WGS sequence"/>
</dbReference>
<dbReference type="SUPFAM" id="SSF56601">
    <property type="entry name" value="beta-lactamase/transpeptidase-like"/>
    <property type="match status" value="1"/>
</dbReference>
<sequence length="508" mass="55613">MNFKYSKLSFVILILWSGLTAATVQAKPLDDFGAYVEKARKEWRIPGVAVAVVKDDKIIYARGFGTRTVDRKEPVDENTVFAIGSSGKAFTAASLALLVDDGELEWDGPVRSYMKSFELHDPYVSRNVTVRDLLTHRTGVGGAGLLWSGSGFDRNELIYRLRFQDQSIGFRNRFQYNNEMFITAGEIVPAVTNISWDDFLKQRIFGPLGMTRTNTSVHDFAGMANVSTPHILVDGKLVPIEYRDGDNGGGAGNINSSAHDVAQWLRLQLGKGLYDGKRILSEAVIEDMRTPQIALPKGGYKDMMPTAHVTAYGMGWFLSEYRGRKLVQHGGAIDGNMANVAMIPEENIGIVVLTNRYPHAMVYALTLRIFDELLGGEKTDWSTILLDDWRKQGKSLEGPDLARVTRPDATPPSLPIASYAGEYSSKLYGDVRVTVEGGRLVLVRGAVSGDLEHDSGNLFKSRWRNPGFLSVMGLTPVGFSIGPAAVVSSLEFGGGTYVRKAGTASGGR</sequence>
<dbReference type="InterPro" id="IPR001466">
    <property type="entry name" value="Beta-lactam-related"/>
</dbReference>
<dbReference type="Gene3D" id="3.40.710.10">
    <property type="entry name" value="DD-peptidase/beta-lactamase superfamily"/>
    <property type="match status" value="1"/>
</dbReference>
<keyword evidence="5" id="KW-1185">Reference proteome</keyword>
<dbReference type="Pfam" id="PF11954">
    <property type="entry name" value="DUF3471"/>
    <property type="match status" value="1"/>
</dbReference>
<dbReference type="InterPro" id="IPR012338">
    <property type="entry name" value="Beta-lactam/transpept-like"/>
</dbReference>
<name>A0ABU3QAS4_9SPHN</name>
<reference evidence="4 5" key="1">
    <citation type="submission" date="2023-05" db="EMBL/GenBank/DDBJ databases">
        <authorList>
            <person name="Guo Y."/>
        </authorList>
    </citation>
    <scope>NUCLEOTIDE SEQUENCE [LARGE SCALE GENOMIC DNA]</scope>
    <source>
        <strain evidence="4 5">GR2756</strain>
    </source>
</reference>
<dbReference type="EMBL" id="JAVUPU010000009">
    <property type="protein sequence ID" value="MDT9600506.1"/>
    <property type="molecule type" value="Genomic_DNA"/>
</dbReference>
<comment type="caution">
    <text evidence="4">The sequence shown here is derived from an EMBL/GenBank/DDBJ whole genome shotgun (WGS) entry which is preliminary data.</text>
</comment>
<dbReference type="GO" id="GO:0016787">
    <property type="term" value="F:hydrolase activity"/>
    <property type="evidence" value="ECO:0007669"/>
    <property type="project" value="UniProtKB-KW"/>
</dbReference>
<dbReference type="Pfam" id="PF00144">
    <property type="entry name" value="Beta-lactamase"/>
    <property type="match status" value="1"/>
</dbReference>
<proteinExistence type="predicted"/>
<protein>
    <submittedName>
        <fullName evidence="4">Serine hydrolase</fullName>
    </submittedName>
</protein>
<evidence type="ECO:0000256" key="1">
    <source>
        <dbReference type="SAM" id="SignalP"/>
    </source>
</evidence>
<accession>A0ABU3QAS4</accession>
<dbReference type="InterPro" id="IPR021860">
    <property type="entry name" value="Peptidase_S12_Pab87-rel_C"/>
</dbReference>
<dbReference type="PANTHER" id="PTHR46825:SF15">
    <property type="entry name" value="BETA-LACTAMASE-RELATED DOMAIN-CONTAINING PROTEIN"/>
    <property type="match status" value="1"/>
</dbReference>
<organism evidence="4 5">
    <name type="scientific">Sphingosinicella rhizophila</name>
    <dbReference type="NCBI Taxonomy" id="3050082"/>
    <lineage>
        <taxon>Bacteria</taxon>
        <taxon>Pseudomonadati</taxon>
        <taxon>Pseudomonadota</taxon>
        <taxon>Alphaproteobacteria</taxon>
        <taxon>Sphingomonadales</taxon>
        <taxon>Sphingosinicellaceae</taxon>
        <taxon>Sphingosinicella</taxon>
    </lineage>
</organism>
<feature type="chain" id="PRO_5046274919" evidence="1">
    <location>
        <begin position="27"/>
        <end position="508"/>
    </location>
</feature>
<dbReference type="PANTHER" id="PTHR46825">
    <property type="entry name" value="D-ALANYL-D-ALANINE-CARBOXYPEPTIDASE/ENDOPEPTIDASE AMPH"/>
    <property type="match status" value="1"/>
</dbReference>
<evidence type="ECO:0000259" key="2">
    <source>
        <dbReference type="Pfam" id="PF00144"/>
    </source>
</evidence>
<feature type="domain" description="Peptidase S12 Pab87-related C-terminal" evidence="3">
    <location>
        <begin position="406"/>
        <end position="467"/>
    </location>
</feature>
<dbReference type="InterPro" id="IPR050491">
    <property type="entry name" value="AmpC-like"/>
</dbReference>
<keyword evidence="1" id="KW-0732">Signal</keyword>
<evidence type="ECO:0000259" key="3">
    <source>
        <dbReference type="Pfam" id="PF11954"/>
    </source>
</evidence>
<evidence type="ECO:0000313" key="5">
    <source>
        <dbReference type="Proteomes" id="UP001259572"/>
    </source>
</evidence>
<evidence type="ECO:0000313" key="4">
    <source>
        <dbReference type="EMBL" id="MDT9600506.1"/>
    </source>
</evidence>
<gene>
    <name evidence="4" type="ORF">RQX22_16215</name>
</gene>